<feature type="region of interest" description="Disordered" evidence="6">
    <location>
        <begin position="413"/>
        <end position="459"/>
    </location>
</feature>
<keyword evidence="4 7" id="KW-1133">Transmembrane helix</keyword>
<dbReference type="Proteomes" id="UP000624325">
    <property type="component" value="Unassembled WGS sequence"/>
</dbReference>
<dbReference type="Gene3D" id="1.20.1250.20">
    <property type="entry name" value="MFS general substrate transporter like domains"/>
    <property type="match status" value="1"/>
</dbReference>
<evidence type="ECO:0000256" key="6">
    <source>
        <dbReference type="SAM" id="MobiDB-lite"/>
    </source>
</evidence>
<evidence type="ECO:0000313" key="8">
    <source>
        <dbReference type="EMBL" id="GIF55015.1"/>
    </source>
</evidence>
<accession>A0ABQ4BY87</accession>
<feature type="transmembrane region" description="Helical" evidence="7">
    <location>
        <begin position="21"/>
        <end position="42"/>
    </location>
</feature>
<keyword evidence="5 7" id="KW-0472">Membrane</keyword>
<evidence type="ECO:0000256" key="1">
    <source>
        <dbReference type="ARBA" id="ARBA00004651"/>
    </source>
</evidence>
<dbReference type="SUPFAM" id="SSF103473">
    <property type="entry name" value="MFS general substrate transporter"/>
    <property type="match status" value="1"/>
</dbReference>
<feature type="transmembrane region" description="Helical" evidence="7">
    <location>
        <begin position="286"/>
        <end position="304"/>
    </location>
</feature>
<evidence type="ECO:0000313" key="9">
    <source>
        <dbReference type="Proteomes" id="UP000624325"/>
    </source>
</evidence>
<evidence type="ECO:0000256" key="2">
    <source>
        <dbReference type="ARBA" id="ARBA00022475"/>
    </source>
</evidence>
<feature type="transmembrane region" description="Helical" evidence="7">
    <location>
        <begin position="176"/>
        <end position="196"/>
    </location>
</feature>
<proteinExistence type="predicted"/>
<dbReference type="PANTHER" id="PTHR23513">
    <property type="entry name" value="INTEGRAL MEMBRANE EFFLUX PROTEIN-RELATED"/>
    <property type="match status" value="1"/>
</dbReference>
<feature type="transmembrane region" description="Helical" evidence="7">
    <location>
        <begin position="54"/>
        <end position="74"/>
    </location>
</feature>
<dbReference type="Pfam" id="PF07690">
    <property type="entry name" value="MFS_1"/>
    <property type="match status" value="1"/>
</dbReference>
<gene>
    <name evidence="8" type="ORF">Air01nite_11100</name>
</gene>
<evidence type="ECO:0000256" key="5">
    <source>
        <dbReference type="ARBA" id="ARBA00023136"/>
    </source>
</evidence>
<feature type="transmembrane region" description="Helical" evidence="7">
    <location>
        <begin position="217"/>
        <end position="239"/>
    </location>
</feature>
<keyword evidence="3 7" id="KW-0812">Transmembrane</keyword>
<feature type="transmembrane region" description="Helical" evidence="7">
    <location>
        <begin position="375"/>
        <end position="396"/>
    </location>
</feature>
<dbReference type="InterPro" id="IPR011701">
    <property type="entry name" value="MFS"/>
</dbReference>
<protein>
    <submittedName>
        <fullName evidence="8">MFS transporter</fullName>
    </submittedName>
</protein>
<dbReference type="PANTHER" id="PTHR23513:SF11">
    <property type="entry name" value="STAPHYLOFERRIN A TRANSPORTER"/>
    <property type="match status" value="1"/>
</dbReference>
<name>A0ABQ4BY87_9ACTN</name>
<dbReference type="EMBL" id="BONC01000005">
    <property type="protein sequence ID" value="GIF55015.1"/>
    <property type="molecule type" value="Genomic_DNA"/>
</dbReference>
<comment type="caution">
    <text evidence="8">The sequence shown here is derived from an EMBL/GenBank/DDBJ whole genome shotgun (WGS) entry which is preliminary data.</text>
</comment>
<evidence type="ECO:0000256" key="7">
    <source>
        <dbReference type="SAM" id="Phobius"/>
    </source>
</evidence>
<feature type="transmembrane region" description="Helical" evidence="7">
    <location>
        <begin position="259"/>
        <end position="279"/>
    </location>
</feature>
<dbReference type="InterPro" id="IPR036259">
    <property type="entry name" value="MFS_trans_sf"/>
</dbReference>
<feature type="transmembrane region" description="Helical" evidence="7">
    <location>
        <begin position="310"/>
        <end position="335"/>
    </location>
</feature>
<dbReference type="RefSeq" id="WP_203700714.1">
    <property type="nucleotide sequence ID" value="NZ_BAAALU010000005.1"/>
</dbReference>
<comment type="subcellular location">
    <subcellularLocation>
        <location evidence="1">Cell membrane</location>
        <topology evidence="1">Multi-pass membrane protein</topology>
    </subcellularLocation>
</comment>
<evidence type="ECO:0000256" key="4">
    <source>
        <dbReference type="ARBA" id="ARBA00022989"/>
    </source>
</evidence>
<sequence>MRPSLAERFAVLRLRDFRIFVVGYASSNLGTLMAGVALAFAVLDSGGSPATLSYVLAARIVPMVAVLPFAGWLGDRFPRRLVMLWSDVLRAATQATIAALFFVGTPDLGLLLVLAALGGLGEAVFRPSFDGIVPQLVPAGRRHEANTFVGLVQSSASVAGPALAGVLVVLTDPATVLLIDALTYVPSILALLWLRVPDPDPADRTSMLRDMREGWRLFASLPWLWTITLQFTLFNLLLWAPYLVLGPVSADRWYGGAGAWGAIAAAYGAGAILGGFVVLGWKPARPLLVATAATILWAAPSAALAARAPLLVVCAGGLVAGLVSAIFGALWMTAIHRRVPAEAMSRVNSYVVFGSFSVGPIGLALAGPAATATSIPLVLSIGVAWQIVSGLALLSLPAIRGFRHPTEIAAERATASAWRPGSAGGATVAPAGHRSASLRCQVRGRSRSNRNGRDPNDVY</sequence>
<feature type="transmembrane region" description="Helical" evidence="7">
    <location>
        <begin position="347"/>
        <end position="369"/>
    </location>
</feature>
<keyword evidence="2" id="KW-1003">Cell membrane</keyword>
<evidence type="ECO:0000256" key="3">
    <source>
        <dbReference type="ARBA" id="ARBA00022692"/>
    </source>
</evidence>
<dbReference type="CDD" id="cd06173">
    <property type="entry name" value="MFS_MefA_like"/>
    <property type="match status" value="1"/>
</dbReference>
<keyword evidence="9" id="KW-1185">Reference proteome</keyword>
<organism evidence="8 9">
    <name type="scientific">Asanoa iriomotensis</name>
    <dbReference type="NCBI Taxonomy" id="234613"/>
    <lineage>
        <taxon>Bacteria</taxon>
        <taxon>Bacillati</taxon>
        <taxon>Actinomycetota</taxon>
        <taxon>Actinomycetes</taxon>
        <taxon>Micromonosporales</taxon>
        <taxon>Micromonosporaceae</taxon>
        <taxon>Asanoa</taxon>
    </lineage>
</organism>
<reference evidence="8 9" key="1">
    <citation type="submission" date="2021-01" db="EMBL/GenBank/DDBJ databases">
        <title>Whole genome shotgun sequence of Asanoa iriomotensis NBRC 100142.</title>
        <authorList>
            <person name="Komaki H."/>
            <person name="Tamura T."/>
        </authorList>
    </citation>
    <scope>NUCLEOTIDE SEQUENCE [LARGE SCALE GENOMIC DNA]</scope>
    <source>
        <strain evidence="8 9">NBRC 100142</strain>
    </source>
</reference>